<dbReference type="RefSeq" id="WP_381017966.1">
    <property type="nucleotide sequence ID" value="NZ_JBHSNY010000002.1"/>
</dbReference>
<keyword evidence="1" id="KW-0732">Signal</keyword>
<dbReference type="SUPFAM" id="SSF53850">
    <property type="entry name" value="Periplasmic binding protein-like II"/>
    <property type="match status" value="1"/>
</dbReference>
<dbReference type="PANTHER" id="PTHR35936:SF17">
    <property type="entry name" value="ARGININE-BINDING EXTRACELLULAR PROTEIN ARTP"/>
    <property type="match status" value="1"/>
</dbReference>
<comment type="caution">
    <text evidence="3">The sequence shown here is derived from an EMBL/GenBank/DDBJ whole genome shotgun (WGS) entry which is preliminary data.</text>
</comment>
<evidence type="ECO:0000256" key="1">
    <source>
        <dbReference type="ARBA" id="ARBA00022729"/>
    </source>
</evidence>
<gene>
    <name evidence="3" type="ORF">ACFPZJ_05445</name>
</gene>
<dbReference type="Pfam" id="PF00497">
    <property type="entry name" value="SBP_bac_3"/>
    <property type="match status" value="1"/>
</dbReference>
<feature type="domain" description="Solute-binding protein family 3/N-terminal" evidence="2">
    <location>
        <begin position="151"/>
        <end position="242"/>
    </location>
</feature>
<accession>A0ABW0UJB6</accession>
<dbReference type="Gene3D" id="3.40.190.10">
    <property type="entry name" value="Periplasmic binding protein-like II"/>
    <property type="match status" value="2"/>
</dbReference>
<dbReference type="EMBL" id="JBHSNY010000002">
    <property type="protein sequence ID" value="MFC5633247.1"/>
    <property type="molecule type" value="Genomic_DNA"/>
</dbReference>
<protein>
    <submittedName>
        <fullName evidence="3">Substrate-binding periplasmic protein</fullName>
    </submittedName>
</protein>
<dbReference type="PANTHER" id="PTHR35936">
    <property type="entry name" value="MEMBRANE-BOUND LYTIC MUREIN TRANSGLYCOSYLASE F"/>
    <property type="match status" value="1"/>
</dbReference>
<dbReference type="Proteomes" id="UP001596154">
    <property type="component" value="Unassembled WGS sequence"/>
</dbReference>
<organism evidence="3 4">
    <name type="scientific">Streptomyces bullii</name>
    <dbReference type="NCBI Taxonomy" id="349910"/>
    <lineage>
        <taxon>Bacteria</taxon>
        <taxon>Bacillati</taxon>
        <taxon>Actinomycetota</taxon>
        <taxon>Actinomycetes</taxon>
        <taxon>Kitasatosporales</taxon>
        <taxon>Streptomycetaceae</taxon>
        <taxon>Streptomyces</taxon>
    </lineage>
</organism>
<evidence type="ECO:0000313" key="3">
    <source>
        <dbReference type="EMBL" id="MFC5633247.1"/>
    </source>
</evidence>
<keyword evidence="4" id="KW-1185">Reference proteome</keyword>
<evidence type="ECO:0000259" key="2">
    <source>
        <dbReference type="Pfam" id="PF00497"/>
    </source>
</evidence>
<proteinExistence type="predicted"/>
<sequence>MATPTAAPVRSPVPPASAIRLSRRPVSLQVTMPEIAGRRAKVRLTVLNMADAVDRWCTRNCPSRSAVRVGISNCPPARSTKPRRTAYIASLMVTASRISRSPTVIVAAVTILAVASLSGCSGGSSPAAVSADCKPKHRFKTLKKGTLTVVSFDFPPFSKIQGNNLTGIDGEIVQATAKMECLTLSVQPAGAAAVIPTAQAGRAALAAGDWYRTAERAKVVDLSDPLYLDEMALVSEQGVNSIPDLKSKGLTVGTTEGFPWVSDLKDHLGGKLKTYASPVNRYQDLAGASTCVSTATARPCTRPRAGS</sequence>
<dbReference type="InterPro" id="IPR001638">
    <property type="entry name" value="Solute-binding_3/MltF_N"/>
</dbReference>
<name>A0ABW0UJB6_9ACTN</name>
<evidence type="ECO:0000313" key="4">
    <source>
        <dbReference type="Proteomes" id="UP001596154"/>
    </source>
</evidence>
<reference evidence="4" key="1">
    <citation type="journal article" date="2019" name="Int. J. Syst. Evol. Microbiol.">
        <title>The Global Catalogue of Microorganisms (GCM) 10K type strain sequencing project: providing services to taxonomists for standard genome sequencing and annotation.</title>
        <authorList>
            <consortium name="The Broad Institute Genomics Platform"/>
            <consortium name="The Broad Institute Genome Sequencing Center for Infectious Disease"/>
            <person name="Wu L."/>
            <person name="Ma J."/>
        </authorList>
    </citation>
    <scope>NUCLEOTIDE SEQUENCE [LARGE SCALE GENOMIC DNA]</scope>
    <source>
        <strain evidence="4">CGMCC 4.7248</strain>
    </source>
</reference>